<feature type="domain" description="C3H1-type" evidence="6">
    <location>
        <begin position="93"/>
        <end position="122"/>
    </location>
</feature>
<dbReference type="PANTHER" id="PTHR12547">
    <property type="entry name" value="CCCH ZINC FINGER/TIS11-RELATED"/>
    <property type="match status" value="1"/>
</dbReference>
<evidence type="ECO:0000313" key="8">
    <source>
        <dbReference type="Proteomes" id="UP000233551"/>
    </source>
</evidence>
<dbReference type="SUPFAM" id="SSF90229">
    <property type="entry name" value="CCCH zinc finger"/>
    <property type="match status" value="1"/>
</dbReference>
<evidence type="ECO:0000256" key="2">
    <source>
        <dbReference type="ARBA" id="ARBA00022737"/>
    </source>
</evidence>
<keyword evidence="2" id="KW-0677">Repeat</keyword>
<evidence type="ECO:0000256" key="3">
    <source>
        <dbReference type="ARBA" id="ARBA00022771"/>
    </source>
</evidence>
<dbReference type="EMBL" id="PGOL01000690">
    <property type="protein sequence ID" value="PKI66107.1"/>
    <property type="molecule type" value="Genomic_DNA"/>
</dbReference>
<evidence type="ECO:0000256" key="4">
    <source>
        <dbReference type="ARBA" id="ARBA00022833"/>
    </source>
</evidence>
<dbReference type="PANTHER" id="PTHR12547:SF18">
    <property type="entry name" value="PROTEIN TIS11"/>
    <property type="match status" value="1"/>
</dbReference>
<keyword evidence="8" id="KW-1185">Reference proteome</keyword>
<evidence type="ECO:0000256" key="1">
    <source>
        <dbReference type="ARBA" id="ARBA00022723"/>
    </source>
</evidence>
<evidence type="ECO:0000313" key="7">
    <source>
        <dbReference type="EMBL" id="PKI66107.1"/>
    </source>
</evidence>
<reference evidence="7 8" key="1">
    <citation type="submission" date="2017-11" db="EMBL/GenBank/DDBJ databases">
        <title>De-novo sequencing of pomegranate (Punica granatum L.) genome.</title>
        <authorList>
            <person name="Akparov Z."/>
            <person name="Amiraslanov A."/>
            <person name="Hajiyeva S."/>
            <person name="Abbasov M."/>
            <person name="Kaur K."/>
            <person name="Hamwieh A."/>
            <person name="Solovyev V."/>
            <person name="Salamov A."/>
            <person name="Braich B."/>
            <person name="Kosarev P."/>
            <person name="Mahmoud A."/>
            <person name="Hajiyev E."/>
            <person name="Babayeva S."/>
            <person name="Izzatullayeva V."/>
            <person name="Mammadov A."/>
            <person name="Mammadov A."/>
            <person name="Sharifova S."/>
            <person name="Ojaghi J."/>
            <person name="Eynullazada K."/>
            <person name="Bayramov B."/>
            <person name="Abdulazimova A."/>
            <person name="Shahmuradov I."/>
        </authorList>
    </citation>
    <scope>NUCLEOTIDE SEQUENCE [LARGE SCALE GENOMIC DNA]</scope>
    <source>
        <strain evidence="8">cv. AG2017</strain>
        <tissue evidence="7">Leaf</tissue>
    </source>
</reference>
<feature type="zinc finger region" description="C3H1-type" evidence="5">
    <location>
        <begin position="93"/>
        <end position="122"/>
    </location>
</feature>
<keyword evidence="4 5" id="KW-0862">Zinc</keyword>
<evidence type="ECO:0000259" key="6">
    <source>
        <dbReference type="PROSITE" id="PS50103"/>
    </source>
</evidence>
<gene>
    <name evidence="7" type="ORF">CRG98_013515</name>
</gene>
<protein>
    <recommendedName>
        <fullName evidence="6">C3H1-type domain-containing protein</fullName>
    </recommendedName>
</protein>
<dbReference type="Pfam" id="PF00642">
    <property type="entry name" value="zf-CCCH"/>
    <property type="match status" value="1"/>
</dbReference>
<dbReference type="AlphaFoldDB" id="A0A2I0KC55"/>
<evidence type="ECO:0000256" key="5">
    <source>
        <dbReference type="PROSITE-ProRule" id="PRU00723"/>
    </source>
</evidence>
<dbReference type="Proteomes" id="UP000233551">
    <property type="component" value="Unassembled WGS sequence"/>
</dbReference>
<organism evidence="7 8">
    <name type="scientific">Punica granatum</name>
    <name type="common">Pomegranate</name>
    <dbReference type="NCBI Taxonomy" id="22663"/>
    <lineage>
        <taxon>Eukaryota</taxon>
        <taxon>Viridiplantae</taxon>
        <taxon>Streptophyta</taxon>
        <taxon>Embryophyta</taxon>
        <taxon>Tracheophyta</taxon>
        <taxon>Spermatophyta</taxon>
        <taxon>Magnoliopsida</taxon>
        <taxon>eudicotyledons</taxon>
        <taxon>Gunneridae</taxon>
        <taxon>Pentapetalae</taxon>
        <taxon>rosids</taxon>
        <taxon>malvids</taxon>
        <taxon>Myrtales</taxon>
        <taxon>Lythraceae</taxon>
        <taxon>Punica</taxon>
    </lineage>
</organism>
<dbReference type="InterPro" id="IPR036855">
    <property type="entry name" value="Znf_CCCH_sf"/>
</dbReference>
<dbReference type="PROSITE" id="PS50103">
    <property type="entry name" value="ZF_C3H1"/>
    <property type="match status" value="1"/>
</dbReference>
<accession>A0A2I0KC55</accession>
<keyword evidence="1 5" id="KW-0479">Metal-binding</keyword>
<sequence>MSSRSIGCFLKAKTGTIICGIYWTRSGQSNTLPSLLQNSKLNSLPSLVFASHSLGCMLPLQDSLGDLEGKGSCPCRDKRGFAHGEVDMIRPTNYKTVPCRHWKADKGTCPYGRECHFLHDETLYGPPKE</sequence>
<dbReference type="SMART" id="SM00356">
    <property type="entry name" value="ZnF_C3H1"/>
    <property type="match status" value="1"/>
</dbReference>
<proteinExistence type="predicted"/>
<keyword evidence="3 5" id="KW-0863">Zinc-finger</keyword>
<dbReference type="GO" id="GO:0008270">
    <property type="term" value="F:zinc ion binding"/>
    <property type="evidence" value="ECO:0007669"/>
    <property type="project" value="UniProtKB-KW"/>
</dbReference>
<comment type="caution">
    <text evidence="7">The sequence shown here is derived from an EMBL/GenBank/DDBJ whole genome shotgun (WGS) entry which is preliminary data.</text>
</comment>
<dbReference type="GO" id="GO:0003729">
    <property type="term" value="F:mRNA binding"/>
    <property type="evidence" value="ECO:0007669"/>
    <property type="project" value="InterPro"/>
</dbReference>
<dbReference type="Gene3D" id="4.10.1000.10">
    <property type="entry name" value="Zinc finger, CCCH-type"/>
    <property type="match status" value="1"/>
</dbReference>
<dbReference type="InterPro" id="IPR000571">
    <property type="entry name" value="Znf_CCCH"/>
</dbReference>
<dbReference type="InterPro" id="IPR045877">
    <property type="entry name" value="ZFP36-like"/>
</dbReference>
<name>A0A2I0KC55_PUNGR</name>